<dbReference type="Proteomes" id="UP000027778">
    <property type="component" value="Unassembled WGS sequence"/>
</dbReference>
<dbReference type="SUPFAM" id="SSF55811">
    <property type="entry name" value="Nudix"/>
    <property type="match status" value="1"/>
</dbReference>
<dbReference type="Gene3D" id="3.90.79.10">
    <property type="entry name" value="Nucleoside Triphosphate Pyrophosphohydrolase"/>
    <property type="match status" value="1"/>
</dbReference>
<keyword evidence="3" id="KW-1185">Reference proteome</keyword>
<accession>A0A073KK17</accession>
<dbReference type="InterPro" id="IPR000086">
    <property type="entry name" value="NUDIX_hydrolase_dom"/>
</dbReference>
<feature type="domain" description="Nudix hydrolase" evidence="1">
    <location>
        <begin position="1"/>
        <end position="73"/>
    </location>
</feature>
<evidence type="ECO:0000259" key="1">
    <source>
        <dbReference type="Pfam" id="PF00293"/>
    </source>
</evidence>
<dbReference type="Pfam" id="PF00293">
    <property type="entry name" value="NUDIX"/>
    <property type="match status" value="1"/>
</dbReference>
<evidence type="ECO:0000313" key="2">
    <source>
        <dbReference type="EMBL" id="KEK22678.1"/>
    </source>
</evidence>
<dbReference type="eggNOG" id="COG1051">
    <property type="taxonomic scope" value="Bacteria"/>
</dbReference>
<organism evidence="2 3">
    <name type="scientific">Bacillus gaemokensis</name>
    <dbReference type="NCBI Taxonomy" id="574375"/>
    <lineage>
        <taxon>Bacteria</taxon>
        <taxon>Bacillati</taxon>
        <taxon>Bacillota</taxon>
        <taxon>Bacilli</taxon>
        <taxon>Bacillales</taxon>
        <taxon>Bacillaceae</taxon>
        <taxon>Bacillus</taxon>
        <taxon>Bacillus cereus group</taxon>
    </lineage>
</organism>
<gene>
    <name evidence="2" type="ORF">BAGA_17065</name>
</gene>
<dbReference type="EMBL" id="JOTM01000027">
    <property type="protein sequence ID" value="KEK22678.1"/>
    <property type="molecule type" value="Genomic_DNA"/>
</dbReference>
<dbReference type="STRING" id="574375.AZF08_14365"/>
<evidence type="ECO:0000313" key="3">
    <source>
        <dbReference type="Proteomes" id="UP000027778"/>
    </source>
</evidence>
<name>A0A073KK17_9BACI</name>
<dbReference type="AlphaFoldDB" id="A0A073KK17"/>
<protein>
    <submittedName>
        <fullName evidence="2">DNA mismatch repair protein MutT</fullName>
    </submittedName>
</protein>
<proteinExistence type="predicted"/>
<reference evidence="2 3" key="1">
    <citation type="submission" date="2014-06" db="EMBL/GenBank/DDBJ databases">
        <title>Draft genome sequence of Bacillus gaemokensis JCM 15801 (MCCC 1A00707).</title>
        <authorList>
            <person name="Lai Q."/>
            <person name="Liu Y."/>
            <person name="Shao Z."/>
        </authorList>
    </citation>
    <scope>NUCLEOTIDE SEQUENCE [LARGE SCALE GENOMIC DNA]</scope>
    <source>
        <strain evidence="2 3">JCM 15801</strain>
    </source>
</reference>
<comment type="caution">
    <text evidence="2">The sequence shown here is derived from an EMBL/GenBank/DDBJ whole genome shotgun (WGS) entry which is preliminary data.</text>
</comment>
<sequence>MEENETPVEGVIREIYEETSIRIKDVTYAGNVVLKSEVGNSGIYIFIVEMPEHSSIQTPVNTEEGTLDWKSIQWILDEDNMGIISHLKCYLPLILEGKYDLEHTFLYDVHNILDYTTSKITENEVHKKYKKISQTSIH</sequence>
<dbReference type="InterPro" id="IPR015797">
    <property type="entry name" value="NUDIX_hydrolase-like_dom_sf"/>
</dbReference>